<dbReference type="RefSeq" id="XP_005756513.1">
    <property type="nucleotide sequence ID" value="XM_005756456.1"/>
</dbReference>
<evidence type="ECO:0000313" key="3">
    <source>
        <dbReference type="Proteomes" id="UP000013827"/>
    </source>
</evidence>
<dbReference type="Proteomes" id="UP000013827">
    <property type="component" value="Unassembled WGS sequence"/>
</dbReference>
<dbReference type="PaxDb" id="2903-EOD04084"/>
<feature type="signal peptide" evidence="1">
    <location>
        <begin position="1"/>
        <end position="24"/>
    </location>
</feature>
<dbReference type="GO" id="GO:0016705">
    <property type="term" value="F:oxidoreductase activity, acting on paired donors, with incorporation or reduction of molecular oxygen"/>
    <property type="evidence" value="ECO:0007669"/>
    <property type="project" value="InterPro"/>
</dbReference>
<dbReference type="AlphaFoldDB" id="A0A0D3HYJ9"/>
<dbReference type="OMA" id="WVELELH"/>
<name>A0A0D3HYJ9_EMIH1</name>
<dbReference type="GO" id="GO:0020037">
    <property type="term" value="F:heme binding"/>
    <property type="evidence" value="ECO:0007669"/>
    <property type="project" value="InterPro"/>
</dbReference>
<dbReference type="HOGENOM" id="CLU_484356_0_0_1"/>
<reference evidence="2" key="2">
    <citation type="submission" date="2024-10" db="UniProtKB">
        <authorList>
            <consortium name="EnsemblProtists"/>
        </authorList>
    </citation>
    <scope>IDENTIFICATION</scope>
</reference>
<dbReference type="GO" id="GO:0005506">
    <property type="term" value="F:iron ion binding"/>
    <property type="evidence" value="ECO:0007669"/>
    <property type="project" value="InterPro"/>
</dbReference>
<feature type="chain" id="PRO_5044290845" evidence="1">
    <location>
        <begin position="25"/>
        <end position="563"/>
    </location>
</feature>
<organism evidence="2 3">
    <name type="scientific">Emiliania huxleyi (strain CCMP1516)</name>
    <dbReference type="NCBI Taxonomy" id="280463"/>
    <lineage>
        <taxon>Eukaryota</taxon>
        <taxon>Haptista</taxon>
        <taxon>Haptophyta</taxon>
        <taxon>Prymnesiophyceae</taxon>
        <taxon>Isochrysidales</taxon>
        <taxon>Noelaerhabdaceae</taxon>
        <taxon>Emiliania</taxon>
    </lineage>
</organism>
<dbReference type="GO" id="GO:0004497">
    <property type="term" value="F:monooxygenase activity"/>
    <property type="evidence" value="ECO:0007669"/>
    <property type="project" value="InterPro"/>
</dbReference>
<dbReference type="KEGG" id="ehx:EMIHUDRAFT_439289"/>
<dbReference type="EnsemblProtists" id="EOD04084">
    <property type="protein sequence ID" value="EOD04084"/>
    <property type="gene ID" value="EMIHUDRAFT_439289"/>
</dbReference>
<keyword evidence="3" id="KW-1185">Reference proteome</keyword>
<accession>A0A0D3HYJ9</accession>
<keyword evidence="1" id="KW-0732">Signal</keyword>
<dbReference type="eggNOG" id="ENOG502T2P2">
    <property type="taxonomic scope" value="Eukaryota"/>
</dbReference>
<protein>
    <submittedName>
        <fullName evidence="2">Uncharacterized protein</fullName>
    </submittedName>
</protein>
<evidence type="ECO:0000313" key="2">
    <source>
        <dbReference type="EnsemblProtists" id="EOD04084"/>
    </source>
</evidence>
<proteinExistence type="predicted"/>
<reference evidence="3" key="1">
    <citation type="journal article" date="2013" name="Nature">
        <title>Pan genome of the phytoplankton Emiliania underpins its global distribution.</title>
        <authorList>
            <person name="Read B.A."/>
            <person name="Kegel J."/>
            <person name="Klute M.J."/>
            <person name="Kuo A."/>
            <person name="Lefebvre S.C."/>
            <person name="Maumus F."/>
            <person name="Mayer C."/>
            <person name="Miller J."/>
            <person name="Monier A."/>
            <person name="Salamov A."/>
            <person name="Young J."/>
            <person name="Aguilar M."/>
            <person name="Claverie J.M."/>
            <person name="Frickenhaus S."/>
            <person name="Gonzalez K."/>
            <person name="Herman E.K."/>
            <person name="Lin Y.C."/>
            <person name="Napier J."/>
            <person name="Ogata H."/>
            <person name="Sarno A.F."/>
            <person name="Shmutz J."/>
            <person name="Schroeder D."/>
            <person name="de Vargas C."/>
            <person name="Verret F."/>
            <person name="von Dassow P."/>
            <person name="Valentin K."/>
            <person name="Van de Peer Y."/>
            <person name="Wheeler G."/>
            <person name="Dacks J.B."/>
            <person name="Delwiche C.F."/>
            <person name="Dyhrman S.T."/>
            <person name="Glockner G."/>
            <person name="John U."/>
            <person name="Richards T."/>
            <person name="Worden A.Z."/>
            <person name="Zhang X."/>
            <person name="Grigoriev I.V."/>
            <person name="Allen A.E."/>
            <person name="Bidle K."/>
            <person name="Borodovsky M."/>
            <person name="Bowler C."/>
            <person name="Brownlee C."/>
            <person name="Cock J.M."/>
            <person name="Elias M."/>
            <person name="Gladyshev V.N."/>
            <person name="Groth M."/>
            <person name="Guda C."/>
            <person name="Hadaegh A."/>
            <person name="Iglesias-Rodriguez M.D."/>
            <person name="Jenkins J."/>
            <person name="Jones B.M."/>
            <person name="Lawson T."/>
            <person name="Leese F."/>
            <person name="Lindquist E."/>
            <person name="Lobanov A."/>
            <person name="Lomsadze A."/>
            <person name="Malik S.B."/>
            <person name="Marsh M.E."/>
            <person name="Mackinder L."/>
            <person name="Mock T."/>
            <person name="Mueller-Roeber B."/>
            <person name="Pagarete A."/>
            <person name="Parker M."/>
            <person name="Probert I."/>
            <person name="Quesneville H."/>
            <person name="Raines C."/>
            <person name="Rensing S.A."/>
            <person name="Riano-Pachon D.M."/>
            <person name="Richier S."/>
            <person name="Rokitta S."/>
            <person name="Shiraiwa Y."/>
            <person name="Soanes D.M."/>
            <person name="van der Giezen M."/>
            <person name="Wahlund T.M."/>
            <person name="Williams B."/>
            <person name="Wilson W."/>
            <person name="Wolfe G."/>
            <person name="Wurch L.L."/>
        </authorList>
    </citation>
    <scope>NUCLEOTIDE SEQUENCE</scope>
</reference>
<sequence length="563" mass="60986">MRSIALALLHLAASLVQMRSIALALLPLAASLAAPRDLRCARECADSLFSDFQLSDPIASASLSRECWICLGDPTAGIFHGQIPASATTDLLRFKLGVGYTEGWCSAGTPSGWEPDGEGGFTGCEVKHDFPGLNSTSHMSHAYVKAEMAKLPRLQYEGKAWRGNELGFIISNELFWPRVSPRTASLGSTPSQHMVMRPIVERVFGKCDATCTSALQTSARDWAAAQDSISVQEDVTAWVHTELVARAFPNRALPVPAADFVALQSSIVTLSTLTQLLSDDVTQLVAGDTFSKLSATFDAYRPLVESVYGDELRDADCAPTTDCVDLATSHLLDLLFFAGGLSVPSGLSTGLWVLHGDTAPYGEAFPAPGSLRARDDPGAFFYESIRFFAPVVGLPWWTTPPARAEDDAASQYNTAAGVAGVRTILNLALANKDPNVWGEDGHLFRVRPHAEYASHFVGFADFALDDDVAGGKMNRACPAKSLALAMGKAFFTAWEQEEWCTKDSPGYTEATPFVDPFTLVRGVVEGRRCSPRWPWEESECCRGTCRPEIIIQGLPYVEWACRA</sequence>
<dbReference type="GeneID" id="17250281"/>
<dbReference type="Gene3D" id="1.10.630.10">
    <property type="entry name" value="Cytochrome P450"/>
    <property type="match status" value="1"/>
</dbReference>
<evidence type="ECO:0000256" key="1">
    <source>
        <dbReference type="SAM" id="SignalP"/>
    </source>
</evidence>
<dbReference type="InterPro" id="IPR036396">
    <property type="entry name" value="Cyt_P450_sf"/>
</dbReference>